<comment type="caution">
    <text evidence="1">The sequence shown here is derived from an EMBL/GenBank/DDBJ whole genome shotgun (WGS) entry which is preliminary data.</text>
</comment>
<proteinExistence type="predicted"/>
<evidence type="ECO:0000313" key="1">
    <source>
        <dbReference type="EMBL" id="KAG2910817.1"/>
    </source>
</evidence>
<sequence length="33" mass="3816">MNRPTPTSVRFGAHSMARFIEQTMRTSAQFDPF</sequence>
<dbReference type="Proteomes" id="UP000736787">
    <property type="component" value="Unassembled WGS sequence"/>
</dbReference>
<reference evidence="1" key="1">
    <citation type="submission" date="2018-10" db="EMBL/GenBank/DDBJ databases">
        <title>Effector identification in a new, highly contiguous assembly of the strawberry crown rot pathogen Phytophthora cactorum.</title>
        <authorList>
            <person name="Armitage A.D."/>
            <person name="Nellist C.F."/>
            <person name="Bates H."/>
            <person name="Vickerstaff R.J."/>
            <person name="Harrison R.J."/>
        </authorList>
    </citation>
    <scope>NUCLEOTIDE SEQUENCE</scope>
    <source>
        <strain evidence="1">4040</strain>
    </source>
</reference>
<dbReference type="AlphaFoldDB" id="A0A8T1BXK8"/>
<accession>A0A8T1BXK8</accession>
<organism evidence="1 2">
    <name type="scientific">Phytophthora cactorum</name>
    <dbReference type="NCBI Taxonomy" id="29920"/>
    <lineage>
        <taxon>Eukaryota</taxon>
        <taxon>Sar</taxon>
        <taxon>Stramenopiles</taxon>
        <taxon>Oomycota</taxon>
        <taxon>Peronosporomycetes</taxon>
        <taxon>Peronosporales</taxon>
        <taxon>Peronosporaceae</taxon>
        <taxon>Phytophthora</taxon>
    </lineage>
</organism>
<protein>
    <submittedName>
        <fullName evidence="1">Uncharacterized protein</fullName>
    </submittedName>
</protein>
<name>A0A8T1BXK8_9STRA</name>
<gene>
    <name evidence="1" type="ORF">PC117_g19304</name>
</gene>
<evidence type="ECO:0000313" key="2">
    <source>
        <dbReference type="Proteomes" id="UP000736787"/>
    </source>
</evidence>
<dbReference type="EMBL" id="RCMK01000831">
    <property type="protein sequence ID" value="KAG2910817.1"/>
    <property type="molecule type" value="Genomic_DNA"/>
</dbReference>